<protein>
    <recommendedName>
        <fullName evidence="4">Leucine-rich repeat domain-containing protein</fullName>
    </recommendedName>
</protein>
<keyword evidence="3" id="KW-1185">Reference proteome</keyword>
<organism evidence="2 3">
    <name type="scientific">Paeniglutamicibacter kerguelensis</name>
    <dbReference type="NCBI Taxonomy" id="254788"/>
    <lineage>
        <taxon>Bacteria</taxon>
        <taxon>Bacillati</taxon>
        <taxon>Actinomycetota</taxon>
        <taxon>Actinomycetes</taxon>
        <taxon>Micrococcales</taxon>
        <taxon>Micrococcaceae</taxon>
        <taxon>Paeniglutamicibacter</taxon>
    </lineage>
</organism>
<dbReference type="InterPro" id="IPR032675">
    <property type="entry name" value="LRR_dom_sf"/>
</dbReference>
<dbReference type="RefSeq" id="WP_210000603.1">
    <property type="nucleotide sequence ID" value="NZ_JAGIOF010000001.1"/>
</dbReference>
<dbReference type="EMBL" id="JAGIOF010000001">
    <property type="protein sequence ID" value="MBP2387940.1"/>
    <property type="molecule type" value="Genomic_DNA"/>
</dbReference>
<reference evidence="2 3" key="1">
    <citation type="submission" date="2021-03" db="EMBL/GenBank/DDBJ databases">
        <title>Sequencing the genomes of 1000 actinobacteria strains.</title>
        <authorList>
            <person name="Klenk H.-P."/>
        </authorList>
    </citation>
    <scope>NUCLEOTIDE SEQUENCE [LARGE SCALE GENOMIC DNA]</scope>
    <source>
        <strain evidence="2 3">DSM 15797</strain>
    </source>
</reference>
<evidence type="ECO:0000313" key="2">
    <source>
        <dbReference type="EMBL" id="MBP2387940.1"/>
    </source>
</evidence>
<accession>A0ABS4XHN3</accession>
<feature type="chain" id="PRO_5045992787" description="Leucine-rich repeat domain-containing protein" evidence="1">
    <location>
        <begin position="41"/>
        <end position="409"/>
    </location>
</feature>
<keyword evidence="1" id="KW-0732">Signal</keyword>
<evidence type="ECO:0008006" key="4">
    <source>
        <dbReference type="Google" id="ProtNLM"/>
    </source>
</evidence>
<dbReference type="Gene3D" id="2.60.40.2700">
    <property type="match status" value="1"/>
</dbReference>
<sequence length="409" mass="44433">MFALIKRPFWRNMIRKITTLAATATLVAGALVGASAPAHAAANNIYKQCTDINDRKLTPRILESTDFINCRNIADVSPLSAAKNLRWLNLLGDDKTLKITGMSKLKDLGITTLHMGIGVSDPTFAFVKDFPRLTALSTGTTTVSSLEHIATLEDLDRLSMATSKPHDLSSLASDEKLTSLALDVGRSTVDMESIAALPSLERLTLFSDNAPSLEPLRKSTSLAVVEVHTETLTKLKKGQTYKIPAEIRNRYGAFTARAAIGWNPGTKNVRSVSSNGTGMAALSAGKESKLGQFWVTNTISLILHTPGKIDFTKPTVSKKTARKGQTVRATAARDKQSHSWNPVISKCSYQWQRNTKNIKGATKLTYKAARADVGKTLRLKTTCHPVAEVKDSFGFSANTKYSGAVKVRK</sequence>
<dbReference type="Gene3D" id="3.80.10.10">
    <property type="entry name" value="Ribonuclease Inhibitor"/>
    <property type="match status" value="1"/>
</dbReference>
<proteinExistence type="predicted"/>
<gene>
    <name evidence="2" type="ORF">JOF47_003451</name>
</gene>
<dbReference type="SUPFAM" id="SSF52058">
    <property type="entry name" value="L domain-like"/>
    <property type="match status" value="1"/>
</dbReference>
<name>A0ABS4XHN3_9MICC</name>
<evidence type="ECO:0000256" key="1">
    <source>
        <dbReference type="SAM" id="SignalP"/>
    </source>
</evidence>
<dbReference type="Proteomes" id="UP001296993">
    <property type="component" value="Unassembled WGS sequence"/>
</dbReference>
<comment type="caution">
    <text evidence="2">The sequence shown here is derived from an EMBL/GenBank/DDBJ whole genome shotgun (WGS) entry which is preliminary data.</text>
</comment>
<feature type="signal peptide" evidence="1">
    <location>
        <begin position="1"/>
        <end position="40"/>
    </location>
</feature>
<evidence type="ECO:0000313" key="3">
    <source>
        <dbReference type="Proteomes" id="UP001296993"/>
    </source>
</evidence>